<evidence type="ECO:0000256" key="1">
    <source>
        <dbReference type="ARBA" id="ARBA00007257"/>
    </source>
</evidence>
<gene>
    <name evidence="5" type="ORF">FHG89_02185</name>
</gene>
<dbReference type="AlphaFoldDB" id="A0A5C4QZ69"/>
<dbReference type="RefSeq" id="WP_139582342.1">
    <property type="nucleotide sequence ID" value="NZ_VDFY01000071.1"/>
</dbReference>
<evidence type="ECO:0000313" key="6">
    <source>
        <dbReference type="Proteomes" id="UP000306145"/>
    </source>
</evidence>
<evidence type="ECO:0000313" key="5">
    <source>
        <dbReference type="EMBL" id="TNH31436.1"/>
    </source>
</evidence>
<reference evidence="5 6" key="1">
    <citation type="submission" date="2019-06" db="EMBL/GenBank/DDBJ databases">
        <title>Micromonospora ordensis sp. nov., isolated from deep marine sediment.</title>
        <authorList>
            <person name="Veyisoglu A."/>
            <person name="Carro L."/>
            <person name="Klenk H.-P."/>
            <person name="Sahin N."/>
        </authorList>
    </citation>
    <scope>NUCLEOTIDE SEQUENCE [LARGE SCALE GENOMIC DNA]</scope>
    <source>
        <strain evidence="5 6">S2509</strain>
    </source>
</reference>
<proteinExistence type="inferred from homology"/>
<organism evidence="5 6">
    <name type="scientific">Micromonospora orduensis</name>
    <dbReference type="NCBI Taxonomy" id="1420891"/>
    <lineage>
        <taxon>Bacteria</taxon>
        <taxon>Bacillati</taxon>
        <taxon>Actinomycetota</taxon>
        <taxon>Actinomycetes</taxon>
        <taxon>Micromonosporales</taxon>
        <taxon>Micromonosporaceae</taxon>
        <taxon>Micromonospora</taxon>
    </lineage>
</organism>
<name>A0A5C4QZ69_9ACTN</name>
<keyword evidence="2" id="KW-0964">Secreted</keyword>
<keyword evidence="3 4" id="KW-0732">Signal</keyword>
<dbReference type="Pfam" id="PF13620">
    <property type="entry name" value="CarboxypepD_reg"/>
    <property type="match status" value="2"/>
</dbReference>
<dbReference type="SUPFAM" id="SSF49464">
    <property type="entry name" value="Carboxypeptidase regulatory domain-like"/>
    <property type="match status" value="2"/>
</dbReference>
<dbReference type="OrthoDB" id="3632511at2"/>
<protein>
    <submittedName>
        <fullName evidence="5">Uncharacterized protein</fullName>
    </submittedName>
</protein>
<dbReference type="InterPro" id="IPR008969">
    <property type="entry name" value="CarboxyPept-like_regulatory"/>
</dbReference>
<feature type="signal peptide" evidence="4">
    <location>
        <begin position="1"/>
        <end position="29"/>
    </location>
</feature>
<evidence type="ECO:0000256" key="2">
    <source>
        <dbReference type="ARBA" id="ARBA00022525"/>
    </source>
</evidence>
<dbReference type="Proteomes" id="UP000306145">
    <property type="component" value="Unassembled WGS sequence"/>
</dbReference>
<dbReference type="PANTHER" id="PTHR36108:SF13">
    <property type="entry name" value="COLOSSIN-B-RELATED"/>
    <property type="match status" value="1"/>
</dbReference>
<feature type="chain" id="PRO_5023035779" evidence="4">
    <location>
        <begin position="30"/>
        <end position="691"/>
    </location>
</feature>
<accession>A0A5C4QZ69</accession>
<dbReference type="EMBL" id="VDFY01000071">
    <property type="protein sequence ID" value="TNH31436.1"/>
    <property type="molecule type" value="Genomic_DNA"/>
</dbReference>
<keyword evidence="6" id="KW-1185">Reference proteome</keyword>
<dbReference type="Gene3D" id="2.60.40.1120">
    <property type="entry name" value="Carboxypeptidase-like, regulatory domain"/>
    <property type="match status" value="4"/>
</dbReference>
<comment type="caution">
    <text evidence="5">The sequence shown here is derived from an EMBL/GenBank/DDBJ whole genome shotgun (WGS) entry which is preliminary data.</text>
</comment>
<dbReference type="SUPFAM" id="SSF49452">
    <property type="entry name" value="Starch-binding domain-like"/>
    <property type="match status" value="2"/>
</dbReference>
<dbReference type="InterPro" id="IPR013784">
    <property type="entry name" value="Carb-bd-like_fold"/>
</dbReference>
<sequence>MQLSPARRALLAGGVVAALVLPGATPAQAAATGAVSGRLTTNAGTAAAEILVQVYPADGYESVGQTNTDADGNYTVTGLPAGSYTVGYFPWTQPEQYHHRKAMMWDADPVTVTAGGTTTVDEQLFGTGTISGRIVDSAGRPVPDLGINANEVDTYNWAGGRTDEDGRFTITALPGRYRVNFNPIEGSYQSQYVPGSLDEEAATIFQVGADTAVEVNETMLPVGGLSGRFTTATGAPLANAQVDITTANMYGGAWTETDANGEFSVQVLQGSYKVGVISGERQQYYRGKLTSDEANLVQVLGGRQTTIADSLLGTGSVKITAVDSVTGAPVANFCADSGCSNGSGTVTVTGLPQGRHDLYVYAPDKRYFSRELTRVRVEANGTTNLTVKMRPGAVITSTIVDRQTGAPLRDVCLDAYLPKQAALRDGYGECSDRNGRIQVGPLVGGTYKLFALPQEDVYGRQWVGAEGGTGDERQAVPVVATVGQVTTGPTVRMDRAGTVTGTVTDSTGKPLTSVDISVLTGHPGVGVQDASTDERGVYTIDRLGPYAWPLVFSGHPWASEWSGDKPSRFTATPVTVTAGATATQDAQLDQGVALTGTFRTPDGTPFTGGYAIARSVDTGDIAGSGWITDGQFDIRLKGPQRVFFTYNAYLGEDQHVDGRYLVTQPDGTRKLERFTVPASGSMSVDLVVPIS</sequence>
<evidence type="ECO:0000256" key="3">
    <source>
        <dbReference type="ARBA" id="ARBA00022729"/>
    </source>
</evidence>
<dbReference type="PROSITE" id="PS51318">
    <property type="entry name" value="TAT"/>
    <property type="match status" value="1"/>
</dbReference>
<dbReference type="PANTHER" id="PTHR36108">
    <property type="entry name" value="COLOSSIN-B-RELATED"/>
    <property type="match status" value="1"/>
</dbReference>
<comment type="similarity">
    <text evidence="1">Belongs to the serine-aspartate repeat-containing protein (SDr) family.</text>
</comment>
<evidence type="ECO:0000256" key="4">
    <source>
        <dbReference type="SAM" id="SignalP"/>
    </source>
</evidence>
<dbReference type="InterPro" id="IPR006311">
    <property type="entry name" value="TAT_signal"/>
</dbReference>
<dbReference type="GO" id="GO:0030246">
    <property type="term" value="F:carbohydrate binding"/>
    <property type="evidence" value="ECO:0007669"/>
    <property type="project" value="InterPro"/>
</dbReference>